<dbReference type="EMBL" id="PGOL01002547">
    <property type="protein sequence ID" value="PKI47146.1"/>
    <property type="molecule type" value="Genomic_DNA"/>
</dbReference>
<evidence type="ECO:0000313" key="2">
    <source>
        <dbReference type="EMBL" id="PKI47146.1"/>
    </source>
</evidence>
<name>A0A2I0IUP8_PUNGR</name>
<comment type="caution">
    <text evidence="2">The sequence shown here is derived from an EMBL/GenBank/DDBJ whole genome shotgun (WGS) entry which is preliminary data.</text>
</comment>
<gene>
    <name evidence="2" type="ORF">CRG98_032460</name>
</gene>
<dbReference type="AlphaFoldDB" id="A0A2I0IUP8"/>
<dbReference type="Proteomes" id="UP000233551">
    <property type="component" value="Unassembled WGS sequence"/>
</dbReference>
<accession>A0A2I0IUP8</accession>
<evidence type="ECO:0000256" key="1">
    <source>
        <dbReference type="SAM" id="MobiDB-lite"/>
    </source>
</evidence>
<feature type="compositionally biased region" description="Basic and acidic residues" evidence="1">
    <location>
        <begin position="153"/>
        <end position="164"/>
    </location>
</feature>
<sequence length="232" mass="26030">MRATSACSRCQPIPWVPWDYVRTPREPRVRSICPEVVGRELSYPDSSRLKSGQSNWAGRGLNNADRLDGRRAGELGRARGCWATGASWATEASWAAEEGWAVEGRDWGRAPGRISSETERVQCQTRLDRLGQTGLDRTGWAKSSRLDLCKPKKMGRAPEREDDRRRRRMSGGKDSGRAVAKAREVAGDDGEHRLGCAVLGTGVTRLRTVGIRRISIFFRQDFDFFPASYFRV</sequence>
<reference evidence="2 3" key="1">
    <citation type="submission" date="2017-11" db="EMBL/GenBank/DDBJ databases">
        <title>De-novo sequencing of pomegranate (Punica granatum L.) genome.</title>
        <authorList>
            <person name="Akparov Z."/>
            <person name="Amiraslanov A."/>
            <person name="Hajiyeva S."/>
            <person name="Abbasov M."/>
            <person name="Kaur K."/>
            <person name="Hamwieh A."/>
            <person name="Solovyev V."/>
            <person name="Salamov A."/>
            <person name="Braich B."/>
            <person name="Kosarev P."/>
            <person name="Mahmoud A."/>
            <person name="Hajiyev E."/>
            <person name="Babayeva S."/>
            <person name="Izzatullayeva V."/>
            <person name="Mammadov A."/>
            <person name="Mammadov A."/>
            <person name="Sharifova S."/>
            <person name="Ojaghi J."/>
            <person name="Eynullazada K."/>
            <person name="Bayramov B."/>
            <person name="Abdulazimova A."/>
            <person name="Shahmuradov I."/>
        </authorList>
    </citation>
    <scope>NUCLEOTIDE SEQUENCE [LARGE SCALE GENOMIC DNA]</scope>
    <source>
        <strain evidence="3">cv. AG2017</strain>
        <tissue evidence="2">Leaf</tissue>
    </source>
</reference>
<feature type="region of interest" description="Disordered" evidence="1">
    <location>
        <begin position="153"/>
        <end position="178"/>
    </location>
</feature>
<proteinExistence type="predicted"/>
<organism evidence="2 3">
    <name type="scientific">Punica granatum</name>
    <name type="common">Pomegranate</name>
    <dbReference type="NCBI Taxonomy" id="22663"/>
    <lineage>
        <taxon>Eukaryota</taxon>
        <taxon>Viridiplantae</taxon>
        <taxon>Streptophyta</taxon>
        <taxon>Embryophyta</taxon>
        <taxon>Tracheophyta</taxon>
        <taxon>Spermatophyta</taxon>
        <taxon>Magnoliopsida</taxon>
        <taxon>eudicotyledons</taxon>
        <taxon>Gunneridae</taxon>
        <taxon>Pentapetalae</taxon>
        <taxon>rosids</taxon>
        <taxon>malvids</taxon>
        <taxon>Myrtales</taxon>
        <taxon>Lythraceae</taxon>
        <taxon>Punica</taxon>
    </lineage>
</organism>
<protein>
    <submittedName>
        <fullName evidence="2">Uncharacterized protein</fullName>
    </submittedName>
</protein>
<keyword evidence="3" id="KW-1185">Reference proteome</keyword>
<evidence type="ECO:0000313" key="3">
    <source>
        <dbReference type="Proteomes" id="UP000233551"/>
    </source>
</evidence>